<dbReference type="InterPro" id="IPR036188">
    <property type="entry name" value="FAD/NAD-bd_sf"/>
</dbReference>
<dbReference type="Proteomes" id="UP001211044">
    <property type="component" value="Chromosome"/>
</dbReference>
<dbReference type="CDD" id="cd02974">
    <property type="entry name" value="AhpF_NTD_N"/>
    <property type="match status" value="1"/>
</dbReference>
<dbReference type="InterPro" id="IPR008255">
    <property type="entry name" value="Pyr_nucl-diS_OxRdtase_2_AS"/>
</dbReference>
<dbReference type="KEGG" id="wne:PIG85_03400"/>
<dbReference type="Pfam" id="PF07992">
    <property type="entry name" value="Pyr_redox_2"/>
    <property type="match status" value="1"/>
</dbReference>
<dbReference type="RefSeq" id="WP_004805923.1">
    <property type="nucleotide sequence ID" value="NZ_CP116394.1"/>
</dbReference>
<dbReference type="InterPro" id="IPR012081">
    <property type="entry name" value="Alkyl_hydroperoxide_Rdtase_suF"/>
</dbReference>
<dbReference type="PRINTS" id="PR00469">
    <property type="entry name" value="PNDRDTASEII"/>
</dbReference>
<dbReference type="InterPro" id="IPR044141">
    <property type="entry name" value="AhpF_NTD_C"/>
</dbReference>
<comment type="cofactor">
    <cofactor evidence="10">
        <name>FAD</name>
        <dbReference type="ChEBI" id="CHEBI:57692"/>
    </cofactor>
    <text evidence="10">Binds 1 FAD per subunit.</text>
</comment>
<evidence type="ECO:0000256" key="2">
    <source>
        <dbReference type="ARBA" id="ARBA00011738"/>
    </source>
</evidence>
<feature type="binding site" evidence="10">
    <location>
        <begin position="212"/>
        <end position="227"/>
    </location>
    <ligand>
        <name>FAD</name>
        <dbReference type="ChEBI" id="CHEBI:57692"/>
    </ligand>
</feature>
<dbReference type="PRINTS" id="PR00368">
    <property type="entry name" value="FADPNR"/>
</dbReference>
<keyword evidence="4 10" id="KW-0274">FAD</keyword>
<comment type="catalytic activity">
    <reaction evidence="9">
        <text>[thioredoxin]-dithiol + NADP(+) = [thioredoxin]-disulfide + NADPH + H(+)</text>
        <dbReference type="Rhea" id="RHEA:20345"/>
        <dbReference type="Rhea" id="RHEA-COMP:10698"/>
        <dbReference type="Rhea" id="RHEA-COMP:10700"/>
        <dbReference type="ChEBI" id="CHEBI:15378"/>
        <dbReference type="ChEBI" id="CHEBI:29950"/>
        <dbReference type="ChEBI" id="CHEBI:50058"/>
        <dbReference type="ChEBI" id="CHEBI:57783"/>
        <dbReference type="ChEBI" id="CHEBI:58349"/>
        <dbReference type="EC" id="1.8.1.9"/>
    </reaction>
</comment>
<dbReference type="PROSITE" id="PS51354">
    <property type="entry name" value="GLUTAREDOXIN_2"/>
    <property type="match status" value="1"/>
</dbReference>
<comment type="subunit">
    <text evidence="2">Homodimer.</text>
</comment>
<evidence type="ECO:0000256" key="4">
    <source>
        <dbReference type="ARBA" id="ARBA00022827"/>
    </source>
</evidence>
<dbReference type="NCBIfam" id="TIGR03140">
    <property type="entry name" value="AhpF"/>
    <property type="match status" value="1"/>
</dbReference>
<proteinExistence type="inferred from homology"/>
<keyword evidence="6" id="KW-0520">NAD</keyword>
<dbReference type="GO" id="GO:0102039">
    <property type="term" value="F:NADH-dependent peroxiredoxin activity"/>
    <property type="evidence" value="ECO:0007669"/>
    <property type="project" value="InterPro"/>
</dbReference>
<dbReference type="GO" id="GO:0050660">
    <property type="term" value="F:flavin adenine dinucleotide binding"/>
    <property type="evidence" value="ECO:0007669"/>
    <property type="project" value="InterPro"/>
</dbReference>
<keyword evidence="3" id="KW-0285">Flavoprotein</keyword>
<feature type="domain" description="Thioredoxin-like fold" evidence="13">
    <location>
        <begin position="123"/>
        <end position="192"/>
    </location>
</feature>
<dbReference type="GO" id="GO:0004791">
    <property type="term" value="F:thioredoxin-disulfide reductase (NADPH) activity"/>
    <property type="evidence" value="ECO:0007669"/>
    <property type="project" value="UniProtKB-EC"/>
</dbReference>
<evidence type="ECO:0000256" key="10">
    <source>
        <dbReference type="PIRSR" id="PIRSR000238-1"/>
    </source>
</evidence>
<dbReference type="InterPro" id="IPR023753">
    <property type="entry name" value="FAD/NAD-binding_dom"/>
</dbReference>
<evidence type="ECO:0000256" key="1">
    <source>
        <dbReference type="ARBA" id="ARBA00009333"/>
    </source>
</evidence>
<evidence type="ECO:0000256" key="9">
    <source>
        <dbReference type="ARBA" id="ARBA00048132"/>
    </source>
</evidence>
<sequence>MLDKKTLDQVAGVIGMIASPVEFVASLDDTDRSAKMRELLEEVSALSDKISLVEEPDKRTPSFGIRQKGEQPRVRFAGLPMGHEFSSFVLALLQVGGHEVKADADTIEEVTKLSEPHEFVTYMSLTCQNCPDVVQALNAMAVLNPNLSHTAVEGGAFRAEVDGAGVKTVPTVYMDGQLFGQGRMSMAEIVAKLDTGSAARTADKLNQKEPFDVLVVGAGPAGASSAIYSARKGFNVGVAAGRVGGQVNDTAGIENLIAISKTQGSDFAAELRQNMVANGVDLMESLQAERLSKEGDLFVVEFAGDVKLKAKSVILATGARYRTTGIPGEEELRNKGVTFCPHCDGPLFQDKPVAVIGGGNSAIEAAIDLAGLASHVTVVELMDHLGADQVLVDKLNSLPNTRVLTSATSKEILGSDAVSGLVVQKSDGSSETLPVEGVFVQIGLVPNTEWLEGTLELDRGQIAIDRSNATSIPGVFAAGDCTNVPHKQIVVAMGEGANAALGSFEHSIRN</sequence>
<evidence type="ECO:0000259" key="13">
    <source>
        <dbReference type="Pfam" id="PF13192"/>
    </source>
</evidence>
<feature type="disulfide bond" description="Redox-active" evidence="11">
    <location>
        <begin position="340"/>
        <end position="343"/>
    </location>
</feature>
<evidence type="ECO:0000313" key="14">
    <source>
        <dbReference type="EMBL" id="WCE46702.1"/>
    </source>
</evidence>
<dbReference type="InterPro" id="IPR012336">
    <property type="entry name" value="Thioredoxin-like_fold"/>
</dbReference>
<feature type="domain" description="FAD/NAD(P)-binding" evidence="12">
    <location>
        <begin position="211"/>
        <end position="496"/>
    </location>
</feature>
<evidence type="ECO:0000313" key="15">
    <source>
        <dbReference type="Proteomes" id="UP001211044"/>
    </source>
</evidence>
<keyword evidence="7 11" id="KW-1015">Disulfide bond</keyword>
<comment type="similarity">
    <text evidence="1">Belongs to the class-II pyridine nucleotide-disulfide oxidoreductase family.</text>
</comment>
<dbReference type="Gene3D" id="3.50.50.60">
    <property type="entry name" value="FAD/NAD(P)-binding domain"/>
    <property type="match status" value="2"/>
</dbReference>
<dbReference type="CDD" id="cd03026">
    <property type="entry name" value="AhpF_NTD_C"/>
    <property type="match status" value="1"/>
</dbReference>
<evidence type="ECO:0000256" key="11">
    <source>
        <dbReference type="PIRSR" id="PIRSR000238-2"/>
    </source>
</evidence>
<evidence type="ECO:0000256" key="7">
    <source>
        <dbReference type="ARBA" id="ARBA00023157"/>
    </source>
</evidence>
<dbReference type="SUPFAM" id="SSF51905">
    <property type="entry name" value="FAD/NAD(P)-binding domain"/>
    <property type="match status" value="1"/>
</dbReference>
<evidence type="ECO:0000256" key="6">
    <source>
        <dbReference type="ARBA" id="ARBA00023027"/>
    </source>
</evidence>
<dbReference type="Pfam" id="PF13192">
    <property type="entry name" value="Thioredoxin_3"/>
    <property type="match status" value="1"/>
</dbReference>
<dbReference type="GO" id="GO:0000302">
    <property type="term" value="P:response to reactive oxygen species"/>
    <property type="evidence" value="ECO:0007669"/>
    <property type="project" value="InterPro"/>
</dbReference>
<dbReference type="PANTHER" id="PTHR48105">
    <property type="entry name" value="THIOREDOXIN REDUCTASE 1-RELATED-RELATED"/>
    <property type="match status" value="1"/>
</dbReference>
<accession>A0AB38XQU9</accession>
<dbReference type="InterPro" id="IPR044142">
    <property type="entry name" value="AhpF_NTD_N"/>
</dbReference>
<dbReference type="InterPro" id="IPR036249">
    <property type="entry name" value="Thioredoxin-like_sf"/>
</dbReference>
<evidence type="ECO:0000256" key="5">
    <source>
        <dbReference type="ARBA" id="ARBA00023002"/>
    </source>
</evidence>
<evidence type="ECO:0000256" key="3">
    <source>
        <dbReference type="ARBA" id="ARBA00022630"/>
    </source>
</evidence>
<dbReference type="PROSITE" id="PS00573">
    <property type="entry name" value="PYRIDINE_REDOX_2"/>
    <property type="match status" value="1"/>
</dbReference>
<organism evidence="14 15">
    <name type="scientific">Winkia neuii subsp. anitrata</name>
    <dbReference type="NCBI Taxonomy" id="29318"/>
    <lineage>
        <taxon>Bacteria</taxon>
        <taxon>Bacillati</taxon>
        <taxon>Actinomycetota</taxon>
        <taxon>Actinomycetes</taxon>
        <taxon>Actinomycetales</taxon>
        <taxon>Actinomycetaceae</taxon>
        <taxon>Winkia</taxon>
    </lineage>
</organism>
<dbReference type="InterPro" id="IPR050097">
    <property type="entry name" value="Ferredoxin-NADP_redctase_2"/>
</dbReference>
<reference evidence="14" key="1">
    <citation type="submission" date="2023-01" db="EMBL/GenBank/DDBJ databases">
        <title>Comparative Genomic Analysis of the Clinically-Derived Winkia Strain NY0527 Provides Evidence into the Taxonomic Reassignment of Winkia neuii and Characterizes Their Virulence Traits.</title>
        <authorList>
            <person name="Cai X."/>
            <person name="Peng Y."/>
            <person name="Li M."/>
            <person name="Qiu Y."/>
            <person name="Wang Y."/>
            <person name="Xu L."/>
            <person name="Hou Q."/>
        </authorList>
    </citation>
    <scope>NUCLEOTIDE SEQUENCE</scope>
    <source>
        <strain evidence="14">NY0527</strain>
    </source>
</reference>
<dbReference type="PIRSF" id="PIRSF000238">
    <property type="entry name" value="AhpF"/>
    <property type="match status" value="1"/>
</dbReference>
<dbReference type="AlphaFoldDB" id="A0AB38XQU9"/>
<keyword evidence="5" id="KW-0560">Oxidoreductase</keyword>
<name>A0AB38XQU9_9ACTO</name>
<evidence type="ECO:0000259" key="12">
    <source>
        <dbReference type="Pfam" id="PF07992"/>
    </source>
</evidence>
<dbReference type="EMBL" id="CP116394">
    <property type="protein sequence ID" value="WCE46702.1"/>
    <property type="molecule type" value="Genomic_DNA"/>
</dbReference>
<keyword evidence="8 11" id="KW-0676">Redox-active center</keyword>
<protein>
    <submittedName>
        <fullName evidence="14">Alkyl hydroperoxide reductase subunit F</fullName>
    </submittedName>
</protein>
<evidence type="ECO:0000256" key="8">
    <source>
        <dbReference type="ARBA" id="ARBA00023284"/>
    </source>
</evidence>
<dbReference type="GO" id="GO:0051287">
    <property type="term" value="F:NAD binding"/>
    <property type="evidence" value="ECO:0007669"/>
    <property type="project" value="InterPro"/>
</dbReference>
<dbReference type="SUPFAM" id="SSF52833">
    <property type="entry name" value="Thioredoxin-like"/>
    <property type="match status" value="2"/>
</dbReference>
<feature type="binding site" evidence="10">
    <location>
        <begin position="470"/>
        <end position="480"/>
    </location>
    <ligand>
        <name>FAD</name>
        <dbReference type="ChEBI" id="CHEBI:57692"/>
    </ligand>
</feature>
<dbReference type="Gene3D" id="3.40.30.80">
    <property type="match status" value="1"/>
</dbReference>
<gene>
    <name evidence="14" type="primary">ahpF</name>
    <name evidence="14" type="ORF">PIG85_03400</name>
</gene>